<evidence type="ECO:0000256" key="1">
    <source>
        <dbReference type="SAM" id="MobiDB-lite"/>
    </source>
</evidence>
<comment type="caution">
    <text evidence="2">The sequence shown here is derived from an EMBL/GenBank/DDBJ whole genome shotgun (WGS) entry which is preliminary data.</text>
</comment>
<proteinExistence type="predicted"/>
<accession>A0ABX1NFS0</accession>
<name>A0ABX1NFS0_9RHOO</name>
<organism evidence="2 3">
    <name type="scientific">Aromatoleum toluolicum</name>
    <dbReference type="NCBI Taxonomy" id="90060"/>
    <lineage>
        <taxon>Bacteria</taxon>
        <taxon>Pseudomonadati</taxon>
        <taxon>Pseudomonadota</taxon>
        <taxon>Betaproteobacteria</taxon>
        <taxon>Rhodocyclales</taxon>
        <taxon>Rhodocyclaceae</taxon>
        <taxon>Aromatoleum</taxon>
    </lineage>
</organism>
<gene>
    <name evidence="2" type="ORF">GPA27_12110</name>
</gene>
<sequence>MSVDFTHDRPPVSSVASRCDRRALAGLVLMLATVLPGCTTVRSATAELPALPPMPPLLGNTNTPVRNALAYHETIRGMNTAELARERSALSGAGNAPLVQMKQVMLLSHPQGNNNLQRAQSLLEAINGSEKPDAVALQPLARLLAEQLQERVRLENTADRLTQQLERTGQQLKDAQKQSDQLQEKLDALTEIERTLPARPSTPTPPLPSSRERRSEK</sequence>
<keyword evidence="3" id="KW-1185">Reference proteome</keyword>
<feature type="region of interest" description="Disordered" evidence="1">
    <location>
        <begin position="169"/>
        <end position="217"/>
    </location>
</feature>
<feature type="compositionally biased region" description="Basic and acidic residues" evidence="1">
    <location>
        <begin position="174"/>
        <end position="196"/>
    </location>
</feature>
<dbReference type="Proteomes" id="UP000634522">
    <property type="component" value="Unassembled WGS sequence"/>
</dbReference>
<dbReference type="RefSeq" id="WP_169140765.1">
    <property type="nucleotide sequence ID" value="NZ_WTVS01000022.1"/>
</dbReference>
<protein>
    <submittedName>
        <fullName evidence="2">Permease</fullName>
    </submittedName>
</protein>
<evidence type="ECO:0000313" key="3">
    <source>
        <dbReference type="Proteomes" id="UP000634522"/>
    </source>
</evidence>
<reference evidence="2 3" key="1">
    <citation type="submission" date="2019-12" db="EMBL/GenBank/DDBJ databases">
        <title>Comparative genomics gives insights into the taxonomy of the Azoarcus-Aromatoleum group and reveals separate origins of nif in the plant-associated Azoarcus and non-plant-associated Aromatoleum sub-groups.</title>
        <authorList>
            <person name="Lafos M."/>
            <person name="Maluk M."/>
            <person name="Batista M."/>
            <person name="Junghare M."/>
            <person name="Carmona M."/>
            <person name="Faoro H."/>
            <person name="Cruz L.M."/>
            <person name="Battistoni F."/>
            <person name="De Souza E."/>
            <person name="Pedrosa F."/>
            <person name="Chen W.-M."/>
            <person name="Poole P.S."/>
            <person name="Dixon R.A."/>
            <person name="James E.K."/>
        </authorList>
    </citation>
    <scope>NUCLEOTIDE SEQUENCE [LARGE SCALE GENOMIC DNA]</scope>
    <source>
        <strain evidence="2 3">T</strain>
    </source>
</reference>
<evidence type="ECO:0000313" key="2">
    <source>
        <dbReference type="EMBL" id="NMF98130.1"/>
    </source>
</evidence>
<dbReference type="EMBL" id="WTVS01000022">
    <property type="protein sequence ID" value="NMF98130.1"/>
    <property type="molecule type" value="Genomic_DNA"/>
</dbReference>